<dbReference type="SUPFAM" id="SSF51445">
    <property type="entry name" value="(Trans)glycosidases"/>
    <property type="match status" value="1"/>
</dbReference>
<feature type="active site" description="Nucleophile" evidence="4">
    <location>
        <position position="299"/>
    </location>
</feature>
<keyword evidence="2 4" id="KW-0378">Hydrolase</keyword>
<dbReference type="PROSITE" id="PS51764">
    <property type="entry name" value="GH26"/>
    <property type="match status" value="1"/>
</dbReference>
<dbReference type="PANTHER" id="PTHR40079:SF6">
    <property type="entry name" value="GH26 DOMAIN-CONTAINING PROTEIN"/>
    <property type="match status" value="1"/>
</dbReference>
<comment type="similarity">
    <text evidence="1 4">Belongs to the glycosyl hydrolase 26 family.</text>
</comment>
<evidence type="ECO:0000256" key="2">
    <source>
        <dbReference type="ARBA" id="ARBA00022801"/>
    </source>
</evidence>
<feature type="active site" description="Proton donor" evidence="4">
    <location>
        <position position="160"/>
    </location>
</feature>
<sequence length="384" mass="42077">MSRRLTGALCALAMIFSLAACGDPALNKKERQQAELPDITLPKVDLRPLLSPKVGGQDREYLGVSYEGSPQEGLEKRNALGEKSGKQPNLVKYFQEWGGDFDIKGAKAIHDAGALPFVDTEPLQEDLDEIIAGKWDYMIRAYAGQVRDSGIPIAYSFGHEFNGWWYRWGYCSKSKGLTGKTGDAIGIACRGDSLKNTPKQYADAWKHVHDEFEKVGATNVIWVWSPNAAKAPDQPALKEFYPGDGYVDWIGVSGYMRFGGKQADATPIDDILLGPGGTFHDLTKELNGFAPTKPILIAETGSDAVKRKPADIKTLFATVLKNHNFIGFVWFDVKKTEDAGNTVNYLINTSPAATAAWNKYAAFQKMGGDPRDLRYDAKAAANGN</sequence>
<accession>A0ABP6QK93</accession>
<dbReference type="PANTHER" id="PTHR40079">
    <property type="entry name" value="MANNAN ENDO-1,4-BETA-MANNOSIDASE E-RELATED"/>
    <property type="match status" value="1"/>
</dbReference>
<dbReference type="Pfam" id="PF02156">
    <property type="entry name" value="Glyco_hydro_26"/>
    <property type="match status" value="1"/>
</dbReference>
<keyword evidence="3 4" id="KW-0326">Glycosidase</keyword>
<comment type="caution">
    <text evidence="7">The sequence shown here is derived from an EMBL/GenBank/DDBJ whole genome shotgun (WGS) entry which is preliminary data.</text>
</comment>
<dbReference type="InterPro" id="IPR000805">
    <property type="entry name" value="Glyco_hydro_26"/>
</dbReference>
<evidence type="ECO:0000313" key="8">
    <source>
        <dbReference type="Proteomes" id="UP001501237"/>
    </source>
</evidence>
<evidence type="ECO:0000256" key="5">
    <source>
        <dbReference type="SAM" id="SignalP"/>
    </source>
</evidence>
<dbReference type="PROSITE" id="PS51257">
    <property type="entry name" value="PROKAR_LIPOPROTEIN"/>
    <property type="match status" value="1"/>
</dbReference>
<dbReference type="Proteomes" id="UP001501237">
    <property type="component" value="Unassembled WGS sequence"/>
</dbReference>
<proteinExistence type="inferred from homology"/>
<dbReference type="InterPro" id="IPR017853">
    <property type="entry name" value="GH"/>
</dbReference>
<name>A0ABP6QK93_9ACTN</name>
<dbReference type="InterPro" id="IPR022790">
    <property type="entry name" value="GH26_dom"/>
</dbReference>
<evidence type="ECO:0000313" key="7">
    <source>
        <dbReference type="EMBL" id="GAA3237436.1"/>
    </source>
</evidence>
<organism evidence="7 8">
    <name type="scientific">Actinocorallia longicatena</name>
    <dbReference type="NCBI Taxonomy" id="111803"/>
    <lineage>
        <taxon>Bacteria</taxon>
        <taxon>Bacillati</taxon>
        <taxon>Actinomycetota</taxon>
        <taxon>Actinomycetes</taxon>
        <taxon>Streptosporangiales</taxon>
        <taxon>Thermomonosporaceae</taxon>
        <taxon>Actinocorallia</taxon>
    </lineage>
</organism>
<dbReference type="Gene3D" id="3.20.20.80">
    <property type="entry name" value="Glycosidases"/>
    <property type="match status" value="1"/>
</dbReference>
<keyword evidence="5" id="KW-0732">Signal</keyword>
<keyword evidence="8" id="KW-1185">Reference proteome</keyword>
<evidence type="ECO:0000256" key="3">
    <source>
        <dbReference type="ARBA" id="ARBA00023295"/>
    </source>
</evidence>
<feature type="domain" description="GH26" evidence="6">
    <location>
        <begin position="41"/>
        <end position="376"/>
    </location>
</feature>
<gene>
    <name evidence="7" type="ORF">GCM10010468_72360</name>
</gene>
<evidence type="ECO:0000256" key="1">
    <source>
        <dbReference type="ARBA" id="ARBA00007754"/>
    </source>
</evidence>
<feature type="chain" id="PRO_5046336724" description="GH26 domain-containing protein" evidence="5">
    <location>
        <begin position="20"/>
        <end position="384"/>
    </location>
</feature>
<evidence type="ECO:0000256" key="4">
    <source>
        <dbReference type="PROSITE-ProRule" id="PRU01100"/>
    </source>
</evidence>
<dbReference type="EMBL" id="BAAAUV010000032">
    <property type="protein sequence ID" value="GAA3237436.1"/>
    <property type="molecule type" value="Genomic_DNA"/>
</dbReference>
<feature type="signal peptide" evidence="5">
    <location>
        <begin position="1"/>
        <end position="19"/>
    </location>
</feature>
<reference evidence="8" key="1">
    <citation type="journal article" date="2019" name="Int. J. Syst. Evol. Microbiol.">
        <title>The Global Catalogue of Microorganisms (GCM) 10K type strain sequencing project: providing services to taxonomists for standard genome sequencing and annotation.</title>
        <authorList>
            <consortium name="The Broad Institute Genomics Platform"/>
            <consortium name="The Broad Institute Genome Sequencing Center for Infectious Disease"/>
            <person name="Wu L."/>
            <person name="Ma J."/>
        </authorList>
    </citation>
    <scope>NUCLEOTIDE SEQUENCE [LARGE SCALE GENOMIC DNA]</scope>
    <source>
        <strain evidence="8">JCM 9377</strain>
    </source>
</reference>
<protein>
    <recommendedName>
        <fullName evidence="6">GH26 domain-containing protein</fullName>
    </recommendedName>
</protein>
<dbReference type="RefSeq" id="WP_344837740.1">
    <property type="nucleotide sequence ID" value="NZ_BAAAUV010000032.1"/>
</dbReference>
<evidence type="ECO:0000259" key="6">
    <source>
        <dbReference type="PROSITE" id="PS51764"/>
    </source>
</evidence>